<evidence type="ECO:0000313" key="4">
    <source>
        <dbReference type="EMBL" id="KAK4525725.1"/>
    </source>
</evidence>
<evidence type="ECO:0000256" key="2">
    <source>
        <dbReference type="ARBA" id="ARBA00023186"/>
    </source>
</evidence>
<keyword evidence="2" id="KW-0143">Chaperone</keyword>
<comment type="caution">
    <text evidence="4">The sequence shown here is derived from an EMBL/GenBank/DDBJ whole genome shotgun (WGS) entry which is preliminary data.</text>
</comment>
<dbReference type="GO" id="GO:0016272">
    <property type="term" value="C:prefoldin complex"/>
    <property type="evidence" value="ECO:0007669"/>
    <property type="project" value="InterPro"/>
</dbReference>
<keyword evidence="3" id="KW-0175">Coiled coil</keyword>
<feature type="coiled-coil region" evidence="3">
    <location>
        <begin position="67"/>
        <end position="94"/>
    </location>
</feature>
<dbReference type="EMBL" id="JANCYU010000033">
    <property type="protein sequence ID" value="KAK4525725.1"/>
    <property type="molecule type" value="Genomic_DNA"/>
</dbReference>
<dbReference type="GO" id="GO:0005737">
    <property type="term" value="C:cytoplasm"/>
    <property type="evidence" value="ECO:0007669"/>
    <property type="project" value="TreeGrafter"/>
</dbReference>
<evidence type="ECO:0008006" key="6">
    <source>
        <dbReference type="Google" id="ProtNLM"/>
    </source>
</evidence>
<gene>
    <name evidence="4" type="ORF">GAYE_SCF16G3634</name>
</gene>
<evidence type="ECO:0000313" key="5">
    <source>
        <dbReference type="Proteomes" id="UP001300502"/>
    </source>
</evidence>
<dbReference type="PANTHER" id="PTHR20903">
    <property type="entry name" value="PREFOLDIN SUBUNIT 1-RELATED"/>
    <property type="match status" value="1"/>
</dbReference>
<dbReference type="Proteomes" id="UP001300502">
    <property type="component" value="Unassembled WGS sequence"/>
</dbReference>
<dbReference type="PANTHER" id="PTHR20903:SF0">
    <property type="entry name" value="PREFOLDIN SUBUNIT 1"/>
    <property type="match status" value="1"/>
</dbReference>
<protein>
    <recommendedName>
        <fullName evidence="6">Prefoldin subunit</fullName>
    </recommendedName>
</protein>
<sequence length="109" mass="12994">MTESAGGNVQREDLHRLYELQRHIYTIASQIESLQREKRIKEITLEQLRSFSDQPRVYQSIGRLFVLEDYHGLMEKLQKEMETLDEQIITKQHLKSQFEAKWESTRGAQ</sequence>
<name>A0AAV9IEC0_9RHOD</name>
<dbReference type="AlphaFoldDB" id="A0AAV9IEC0"/>
<keyword evidence="5" id="KW-1185">Reference proteome</keyword>
<dbReference type="SUPFAM" id="SSF46579">
    <property type="entry name" value="Prefoldin"/>
    <property type="match status" value="1"/>
</dbReference>
<accession>A0AAV9IEC0</accession>
<dbReference type="InterPro" id="IPR009053">
    <property type="entry name" value="Prefoldin"/>
</dbReference>
<evidence type="ECO:0000256" key="1">
    <source>
        <dbReference type="ARBA" id="ARBA00008045"/>
    </source>
</evidence>
<proteinExistence type="inferred from homology"/>
<evidence type="ECO:0000256" key="3">
    <source>
        <dbReference type="SAM" id="Coils"/>
    </source>
</evidence>
<organism evidence="4 5">
    <name type="scientific">Galdieria yellowstonensis</name>
    <dbReference type="NCBI Taxonomy" id="3028027"/>
    <lineage>
        <taxon>Eukaryota</taxon>
        <taxon>Rhodophyta</taxon>
        <taxon>Bangiophyceae</taxon>
        <taxon>Galdieriales</taxon>
        <taxon>Galdieriaceae</taxon>
        <taxon>Galdieria</taxon>
    </lineage>
</organism>
<dbReference type="Pfam" id="PF01920">
    <property type="entry name" value="Prefoldin_2"/>
    <property type="match status" value="1"/>
</dbReference>
<dbReference type="GO" id="GO:0051082">
    <property type="term" value="F:unfolded protein binding"/>
    <property type="evidence" value="ECO:0007669"/>
    <property type="project" value="InterPro"/>
</dbReference>
<comment type="similarity">
    <text evidence="1">Belongs to the prefoldin subunit beta family.</text>
</comment>
<dbReference type="InterPro" id="IPR002777">
    <property type="entry name" value="PFD_beta-like"/>
</dbReference>
<reference evidence="4 5" key="1">
    <citation type="submission" date="2022-07" db="EMBL/GenBank/DDBJ databases">
        <title>Genome-wide signatures of adaptation to extreme environments.</title>
        <authorList>
            <person name="Cho C.H."/>
            <person name="Yoon H.S."/>
        </authorList>
    </citation>
    <scope>NUCLEOTIDE SEQUENCE [LARGE SCALE GENOMIC DNA]</scope>
    <source>
        <strain evidence="4 5">108.79 E11</strain>
    </source>
</reference>
<dbReference type="Gene3D" id="1.10.287.370">
    <property type="match status" value="1"/>
</dbReference>
<dbReference type="GO" id="GO:0044183">
    <property type="term" value="F:protein folding chaperone"/>
    <property type="evidence" value="ECO:0007669"/>
    <property type="project" value="TreeGrafter"/>
</dbReference>